<feature type="transmembrane region" description="Helical" evidence="1">
    <location>
        <begin position="64"/>
        <end position="89"/>
    </location>
</feature>
<proteinExistence type="predicted"/>
<name>A0ABU0IP22_9CAUL</name>
<accession>A0ABU0IP22</accession>
<protein>
    <submittedName>
        <fullName evidence="2">FtsH-binding integral membrane protein</fullName>
    </submittedName>
</protein>
<gene>
    <name evidence="2" type="ORF">QO010_001522</name>
</gene>
<evidence type="ECO:0000313" key="2">
    <source>
        <dbReference type="EMBL" id="MDQ0463751.1"/>
    </source>
</evidence>
<dbReference type="EMBL" id="JAUSVS010000002">
    <property type="protein sequence ID" value="MDQ0463751.1"/>
    <property type="molecule type" value="Genomic_DNA"/>
</dbReference>
<keyword evidence="3" id="KW-1185">Reference proteome</keyword>
<dbReference type="RefSeq" id="WP_307347909.1">
    <property type="nucleotide sequence ID" value="NZ_JAUSVS010000002.1"/>
</dbReference>
<feature type="transmembrane region" description="Helical" evidence="1">
    <location>
        <begin position="32"/>
        <end position="52"/>
    </location>
</feature>
<keyword evidence="1" id="KW-0472">Membrane</keyword>
<sequence>MLLLLILPGLAFFATALLFVLARIFLPWRSALGLAVVATVTGGAGFLLTTIVQLVTHREPASDAAAVALVLLAGVSGLFFAALGAVAFLKARRRYIRAAQAKAMS</sequence>
<keyword evidence="1" id="KW-1133">Transmembrane helix</keyword>
<comment type="caution">
    <text evidence="2">The sequence shown here is derived from an EMBL/GenBank/DDBJ whole genome shotgun (WGS) entry which is preliminary data.</text>
</comment>
<reference evidence="2 3" key="1">
    <citation type="submission" date="2023-07" db="EMBL/GenBank/DDBJ databases">
        <title>Genomic Encyclopedia of Type Strains, Phase IV (KMG-IV): sequencing the most valuable type-strain genomes for metagenomic binning, comparative biology and taxonomic classification.</title>
        <authorList>
            <person name="Goeker M."/>
        </authorList>
    </citation>
    <scope>NUCLEOTIDE SEQUENCE [LARGE SCALE GENOMIC DNA]</scope>
    <source>
        <strain evidence="2 3">DSM 18695</strain>
    </source>
</reference>
<feature type="transmembrane region" description="Helical" evidence="1">
    <location>
        <begin position="6"/>
        <end position="25"/>
    </location>
</feature>
<dbReference type="Proteomes" id="UP001228905">
    <property type="component" value="Unassembled WGS sequence"/>
</dbReference>
<organism evidence="2 3">
    <name type="scientific">Caulobacter ginsengisoli</name>
    <dbReference type="NCBI Taxonomy" id="400775"/>
    <lineage>
        <taxon>Bacteria</taxon>
        <taxon>Pseudomonadati</taxon>
        <taxon>Pseudomonadota</taxon>
        <taxon>Alphaproteobacteria</taxon>
        <taxon>Caulobacterales</taxon>
        <taxon>Caulobacteraceae</taxon>
        <taxon>Caulobacter</taxon>
    </lineage>
</organism>
<keyword evidence="1" id="KW-0812">Transmembrane</keyword>
<evidence type="ECO:0000313" key="3">
    <source>
        <dbReference type="Proteomes" id="UP001228905"/>
    </source>
</evidence>
<evidence type="ECO:0000256" key="1">
    <source>
        <dbReference type="SAM" id="Phobius"/>
    </source>
</evidence>